<protein>
    <submittedName>
        <fullName evidence="1">Uncharacterized protein</fullName>
    </submittedName>
</protein>
<organism evidence="1 2">
    <name type="scientific">Phyllobacterium myrsinacearum</name>
    <dbReference type="NCBI Taxonomy" id="28101"/>
    <lineage>
        <taxon>Bacteria</taxon>
        <taxon>Pseudomonadati</taxon>
        <taxon>Pseudomonadota</taxon>
        <taxon>Alphaproteobacteria</taxon>
        <taxon>Hyphomicrobiales</taxon>
        <taxon>Phyllobacteriaceae</taxon>
        <taxon>Phyllobacterium</taxon>
    </lineage>
</organism>
<proteinExistence type="predicted"/>
<evidence type="ECO:0000313" key="1">
    <source>
        <dbReference type="EMBL" id="MBA8881003.1"/>
    </source>
</evidence>
<keyword evidence="2" id="KW-1185">Reference proteome</keyword>
<comment type="caution">
    <text evidence="1">The sequence shown here is derived from an EMBL/GenBank/DDBJ whole genome shotgun (WGS) entry which is preliminary data.</text>
</comment>
<accession>A0A839EKN9</accession>
<dbReference type="EMBL" id="JACGXN010000011">
    <property type="protein sequence ID" value="MBA8881003.1"/>
    <property type="molecule type" value="Genomic_DNA"/>
</dbReference>
<name>A0A839EKN9_9HYPH</name>
<gene>
    <name evidence="1" type="ORF">FHW16_004738</name>
</gene>
<evidence type="ECO:0000313" key="2">
    <source>
        <dbReference type="Proteomes" id="UP000549052"/>
    </source>
</evidence>
<sequence>MPSPLFWSSSTRIWSIDTIHHTQSFSPTTQIKRTTNPLYEAQKGRTPVRRCERQLCYESGHLRWRFTSITAPERNNQGLPIPAEDLNEKGIFPLDHRLDPAA</sequence>
<dbReference type="AlphaFoldDB" id="A0A839EKN9"/>
<reference evidence="1 2" key="1">
    <citation type="submission" date="2020-07" db="EMBL/GenBank/DDBJ databases">
        <title>Genomic Encyclopedia of Type Strains, Phase IV (KMG-V): Genome sequencing to study the core and pangenomes of soil and plant-associated prokaryotes.</title>
        <authorList>
            <person name="Whitman W."/>
        </authorList>
    </citation>
    <scope>NUCLEOTIDE SEQUENCE [LARGE SCALE GENOMIC DNA]</scope>
    <source>
        <strain evidence="1 2">AN3</strain>
    </source>
</reference>
<dbReference type="Proteomes" id="UP000549052">
    <property type="component" value="Unassembled WGS sequence"/>
</dbReference>